<accession>A0AA39HMJ5</accession>
<name>A0AA39HMJ5_9BILA</name>
<dbReference type="AlphaFoldDB" id="A0AA39HMJ5"/>
<proteinExistence type="predicted"/>
<comment type="caution">
    <text evidence="1">The sequence shown here is derived from an EMBL/GenBank/DDBJ whole genome shotgun (WGS) entry which is preliminary data.</text>
</comment>
<sequence length="289" mass="33518">MDGVPLRFVEDVAFILSQPARSNLCFCEHVLWRTGATKRLSEIEHFDLHVWMNASRLTFGYIASGDRTVEEIQEVKYPRYSSLRIRSYGSVNPVDRDALRPLFNIKHVEIFTMREVSYFDSYFPNFWPNYVNHMYIHNCKFNNASTISAWLKSTLKRNDLKVLSLYEVQYEGAEEDMEDDLFNTIMYGGALSYIAMLDNVGLPNITMRLCSRLLHAWTASEHGFTRNIQIGIPSEEADGQDGNAVREEYFRSSGISNVRRDVNVTKHKSGKGSVHWARGGEWMTFRWRN</sequence>
<reference evidence="1" key="1">
    <citation type="submission" date="2023-06" db="EMBL/GenBank/DDBJ databases">
        <title>Genomic analysis of the entomopathogenic nematode Steinernema hermaphroditum.</title>
        <authorList>
            <person name="Schwarz E.M."/>
            <person name="Heppert J.K."/>
            <person name="Baniya A."/>
            <person name="Schwartz H.T."/>
            <person name="Tan C.-H."/>
            <person name="Antoshechkin I."/>
            <person name="Sternberg P.W."/>
            <person name="Goodrich-Blair H."/>
            <person name="Dillman A.R."/>
        </authorList>
    </citation>
    <scope>NUCLEOTIDE SEQUENCE</scope>
    <source>
        <strain evidence="1">PS9179</strain>
        <tissue evidence="1">Whole animal</tissue>
    </source>
</reference>
<dbReference type="Proteomes" id="UP001175271">
    <property type="component" value="Unassembled WGS sequence"/>
</dbReference>
<gene>
    <name evidence="1" type="ORF">QR680_003681</name>
</gene>
<dbReference type="EMBL" id="JAUCMV010000003">
    <property type="protein sequence ID" value="KAK0407936.1"/>
    <property type="molecule type" value="Genomic_DNA"/>
</dbReference>
<evidence type="ECO:0000313" key="1">
    <source>
        <dbReference type="EMBL" id="KAK0407936.1"/>
    </source>
</evidence>
<evidence type="ECO:0000313" key="2">
    <source>
        <dbReference type="Proteomes" id="UP001175271"/>
    </source>
</evidence>
<keyword evidence="2" id="KW-1185">Reference proteome</keyword>
<organism evidence="1 2">
    <name type="scientific">Steinernema hermaphroditum</name>
    <dbReference type="NCBI Taxonomy" id="289476"/>
    <lineage>
        <taxon>Eukaryota</taxon>
        <taxon>Metazoa</taxon>
        <taxon>Ecdysozoa</taxon>
        <taxon>Nematoda</taxon>
        <taxon>Chromadorea</taxon>
        <taxon>Rhabditida</taxon>
        <taxon>Tylenchina</taxon>
        <taxon>Panagrolaimomorpha</taxon>
        <taxon>Strongyloidoidea</taxon>
        <taxon>Steinernematidae</taxon>
        <taxon>Steinernema</taxon>
    </lineage>
</organism>
<protein>
    <submittedName>
        <fullName evidence="1">Uncharacterized protein</fullName>
    </submittedName>
</protein>